<organism evidence="2 3">
    <name type="scientific">Candidatus Buchananbacteria bacterium RBG_13_39_9</name>
    <dbReference type="NCBI Taxonomy" id="1797531"/>
    <lineage>
        <taxon>Bacteria</taxon>
        <taxon>Candidatus Buchananiibacteriota</taxon>
    </lineage>
</organism>
<keyword evidence="1" id="KW-1133">Transmembrane helix</keyword>
<keyword evidence="1" id="KW-0812">Transmembrane</keyword>
<sequence>MKDQDFKIYGIILIAIAGFMIFRTYYYFYWEWMYEYSSIFNWAITIACGVIGLRIMGHICGPK</sequence>
<protein>
    <recommendedName>
        <fullName evidence="4">Prolipoprotein diacylglyceryl transferase</fullName>
    </recommendedName>
</protein>
<reference evidence="2 3" key="1">
    <citation type="journal article" date="2016" name="Nat. Commun.">
        <title>Thousands of microbial genomes shed light on interconnected biogeochemical processes in an aquifer system.</title>
        <authorList>
            <person name="Anantharaman K."/>
            <person name="Brown C.T."/>
            <person name="Hug L.A."/>
            <person name="Sharon I."/>
            <person name="Castelle C.J."/>
            <person name="Probst A.J."/>
            <person name="Thomas B.C."/>
            <person name="Singh A."/>
            <person name="Wilkins M.J."/>
            <person name="Karaoz U."/>
            <person name="Brodie E.L."/>
            <person name="Williams K.H."/>
            <person name="Hubbard S.S."/>
            <person name="Banfield J.F."/>
        </authorList>
    </citation>
    <scope>NUCLEOTIDE SEQUENCE [LARGE SCALE GENOMIC DNA]</scope>
</reference>
<keyword evidence="1" id="KW-0472">Membrane</keyword>
<comment type="caution">
    <text evidence="2">The sequence shown here is derived from an EMBL/GenBank/DDBJ whole genome shotgun (WGS) entry which is preliminary data.</text>
</comment>
<accession>A0A1G1XQX7</accession>
<feature type="transmembrane region" description="Helical" evidence="1">
    <location>
        <begin position="7"/>
        <end position="27"/>
    </location>
</feature>
<feature type="transmembrane region" description="Helical" evidence="1">
    <location>
        <begin position="39"/>
        <end position="57"/>
    </location>
</feature>
<evidence type="ECO:0008006" key="4">
    <source>
        <dbReference type="Google" id="ProtNLM"/>
    </source>
</evidence>
<proteinExistence type="predicted"/>
<dbReference type="Proteomes" id="UP000176260">
    <property type="component" value="Unassembled WGS sequence"/>
</dbReference>
<evidence type="ECO:0000313" key="3">
    <source>
        <dbReference type="Proteomes" id="UP000176260"/>
    </source>
</evidence>
<dbReference type="EMBL" id="MHIA01000014">
    <property type="protein sequence ID" value="OGY42334.1"/>
    <property type="molecule type" value="Genomic_DNA"/>
</dbReference>
<evidence type="ECO:0000256" key="1">
    <source>
        <dbReference type="SAM" id="Phobius"/>
    </source>
</evidence>
<name>A0A1G1XQX7_9BACT</name>
<dbReference type="AlphaFoldDB" id="A0A1G1XQX7"/>
<gene>
    <name evidence="2" type="ORF">A2Y67_04375</name>
</gene>
<evidence type="ECO:0000313" key="2">
    <source>
        <dbReference type="EMBL" id="OGY42334.1"/>
    </source>
</evidence>